<dbReference type="AlphaFoldDB" id="A0AAV4LFE1"/>
<gene>
    <name evidence="2" type="ORF">DNHGIG_19330</name>
</gene>
<organism evidence="2 3">
    <name type="scientific">Collibacillus ludicampi</name>
    <dbReference type="NCBI Taxonomy" id="2771369"/>
    <lineage>
        <taxon>Bacteria</taxon>
        <taxon>Bacillati</taxon>
        <taxon>Bacillota</taxon>
        <taxon>Bacilli</taxon>
        <taxon>Bacillales</taxon>
        <taxon>Alicyclobacillaceae</taxon>
        <taxon>Collibacillus</taxon>
    </lineage>
</organism>
<feature type="transmembrane region" description="Helical" evidence="1">
    <location>
        <begin position="20"/>
        <end position="40"/>
    </location>
</feature>
<comment type="caution">
    <text evidence="2">The sequence shown here is derived from an EMBL/GenBank/DDBJ whole genome shotgun (WGS) entry which is preliminary data.</text>
</comment>
<keyword evidence="1" id="KW-0812">Transmembrane</keyword>
<keyword evidence="1" id="KW-0472">Membrane</keyword>
<keyword evidence="3" id="KW-1185">Reference proteome</keyword>
<feature type="transmembrane region" description="Helical" evidence="1">
    <location>
        <begin position="52"/>
        <end position="73"/>
    </location>
</feature>
<feature type="transmembrane region" description="Helical" evidence="1">
    <location>
        <begin position="127"/>
        <end position="151"/>
    </location>
</feature>
<reference evidence="2" key="1">
    <citation type="journal article" date="2023" name="Int. J. Syst. Evol. Microbiol.">
        <title>Collibacillus ludicampi gen. nov., sp. nov., a new soil bacterium of the family Alicyclobacillaceae.</title>
        <authorList>
            <person name="Jojima T."/>
            <person name="Ioku Y."/>
            <person name="Fukuta Y."/>
            <person name="Shirasaka N."/>
            <person name="Matsumura Y."/>
            <person name="Mori M."/>
        </authorList>
    </citation>
    <scope>NUCLEOTIDE SEQUENCE</scope>
    <source>
        <strain evidence="2">TP075</strain>
    </source>
</reference>
<dbReference type="EMBL" id="BOQE01000001">
    <property type="protein sequence ID" value="GIM46384.1"/>
    <property type="molecule type" value="Genomic_DNA"/>
</dbReference>
<name>A0AAV4LFE1_9BACL</name>
<dbReference type="InterPro" id="IPR007352">
    <property type="entry name" value="DUF420"/>
</dbReference>
<sequence>MEWDPHQKKGWIQVMLQYLPYINEACILLSATFMAIGWRFIRKKQIEIHKRFMILGSVFAVLFFTGYALRTVLVGTTAFGGPEHLRLPYEIFLQMHSTLATVAAILGILVLRLAFKRNFSKHRKLGPWAVSIWFITVASGLVVFLLLYVIFPSGPTTKVFGS</sequence>
<dbReference type="RefSeq" id="WP_282199493.1">
    <property type="nucleotide sequence ID" value="NZ_BOQE01000001.1"/>
</dbReference>
<proteinExistence type="predicted"/>
<feature type="transmembrane region" description="Helical" evidence="1">
    <location>
        <begin position="93"/>
        <end position="115"/>
    </location>
</feature>
<evidence type="ECO:0000313" key="2">
    <source>
        <dbReference type="EMBL" id="GIM46384.1"/>
    </source>
</evidence>
<keyword evidence="1" id="KW-1133">Transmembrane helix</keyword>
<protein>
    <submittedName>
        <fullName evidence="2">Membrane protein</fullName>
    </submittedName>
</protein>
<dbReference type="PANTHER" id="PTHR37692">
    <property type="entry name" value="HYPOTHETICAL MEMBRANE SPANNING PROTEIN"/>
    <property type="match status" value="1"/>
</dbReference>
<accession>A0AAV4LFE1</accession>
<dbReference type="PANTHER" id="PTHR37692:SF1">
    <property type="entry name" value="DUF420 DOMAIN-CONTAINING PROTEIN"/>
    <property type="match status" value="1"/>
</dbReference>
<evidence type="ECO:0000256" key="1">
    <source>
        <dbReference type="SAM" id="Phobius"/>
    </source>
</evidence>
<evidence type="ECO:0000313" key="3">
    <source>
        <dbReference type="Proteomes" id="UP001057291"/>
    </source>
</evidence>
<dbReference type="Proteomes" id="UP001057291">
    <property type="component" value="Unassembled WGS sequence"/>
</dbReference>
<dbReference type="Pfam" id="PF04238">
    <property type="entry name" value="DUF420"/>
    <property type="match status" value="1"/>
</dbReference>